<reference evidence="5 6" key="1">
    <citation type="submission" date="2018-06" db="EMBL/GenBank/DDBJ databases">
        <title>Spirosoma sp. HMF3257 Genome sequencing and assembly.</title>
        <authorList>
            <person name="Kang H."/>
            <person name="Cha I."/>
            <person name="Kim H."/>
            <person name="Kang J."/>
            <person name="Joh K."/>
        </authorList>
    </citation>
    <scope>NUCLEOTIDE SEQUENCE [LARGE SCALE GENOMIC DNA]</scope>
    <source>
        <strain evidence="5 6">HMF3257</strain>
    </source>
</reference>
<name>A0A327NEA9_9BACT</name>
<protein>
    <submittedName>
        <fullName evidence="5">MarR family transcriptional regulator</fullName>
    </submittedName>
</protein>
<comment type="caution">
    <text evidence="5">The sequence shown here is derived from an EMBL/GenBank/DDBJ whole genome shotgun (WGS) entry which is preliminary data.</text>
</comment>
<keyword evidence="1" id="KW-0805">Transcription regulation</keyword>
<dbReference type="InterPro" id="IPR036390">
    <property type="entry name" value="WH_DNA-bd_sf"/>
</dbReference>
<evidence type="ECO:0000313" key="6">
    <source>
        <dbReference type="Proteomes" id="UP000249016"/>
    </source>
</evidence>
<dbReference type="SUPFAM" id="SSF46785">
    <property type="entry name" value="Winged helix' DNA-binding domain"/>
    <property type="match status" value="1"/>
</dbReference>
<dbReference type="AlphaFoldDB" id="A0A327NEA9"/>
<evidence type="ECO:0000256" key="1">
    <source>
        <dbReference type="ARBA" id="ARBA00023015"/>
    </source>
</evidence>
<feature type="domain" description="HTH marR-type" evidence="4">
    <location>
        <begin position="13"/>
        <end position="147"/>
    </location>
</feature>
<accession>A0A327NEA9</accession>
<dbReference type="InterPro" id="IPR000835">
    <property type="entry name" value="HTH_MarR-typ"/>
</dbReference>
<dbReference type="InterPro" id="IPR036388">
    <property type="entry name" value="WH-like_DNA-bd_sf"/>
</dbReference>
<dbReference type="GO" id="GO:0003677">
    <property type="term" value="F:DNA binding"/>
    <property type="evidence" value="ECO:0007669"/>
    <property type="project" value="UniProtKB-KW"/>
</dbReference>
<dbReference type="Gene3D" id="1.10.10.10">
    <property type="entry name" value="Winged helix-like DNA-binding domain superfamily/Winged helix DNA-binding domain"/>
    <property type="match status" value="1"/>
</dbReference>
<dbReference type="PANTHER" id="PTHR42756:SF1">
    <property type="entry name" value="TRANSCRIPTIONAL REPRESSOR OF EMRAB OPERON"/>
    <property type="match status" value="1"/>
</dbReference>
<keyword evidence="2" id="KW-0238">DNA-binding</keyword>
<keyword evidence="3" id="KW-0804">Transcription</keyword>
<dbReference type="PANTHER" id="PTHR42756">
    <property type="entry name" value="TRANSCRIPTIONAL REGULATOR, MARR"/>
    <property type="match status" value="1"/>
</dbReference>
<organism evidence="5 6">
    <name type="scientific">Spirosoma telluris</name>
    <dbReference type="NCBI Taxonomy" id="2183553"/>
    <lineage>
        <taxon>Bacteria</taxon>
        <taxon>Pseudomonadati</taxon>
        <taxon>Bacteroidota</taxon>
        <taxon>Cytophagia</taxon>
        <taxon>Cytophagales</taxon>
        <taxon>Cytophagaceae</taxon>
        <taxon>Spirosoma</taxon>
    </lineage>
</organism>
<evidence type="ECO:0000313" key="5">
    <source>
        <dbReference type="EMBL" id="RAI73447.1"/>
    </source>
</evidence>
<sequence>MDSKLEILNQLQQRNIAGRIHRFSRILSSLSEHRWATDGFPEVRSGHVQLLSNVDPEGTRNTVLAQRAQITKQTMGRLVRELTESGYVFVLPDPIDRRAQQVQLTERGKSFLSYLATTLIELETAFSKVVGAEKWSEFTTTFYKLLTFVESRQQQLGI</sequence>
<dbReference type="OrthoDB" id="948423at2"/>
<dbReference type="PROSITE" id="PS50995">
    <property type="entry name" value="HTH_MARR_2"/>
    <property type="match status" value="1"/>
</dbReference>
<keyword evidence="6" id="KW-1185">Reference proteome</keyword>
<evidence type="ECO:0000256" key="2">
    <source>
        <dbReference type="ARBA" id="ARBA00023125"/>
    </source>
</evidence>
<evidence type="ECO:0000256" key="3">
    <source>
        <dbReference type="ARBA" id="ARBA00023163"/>
    </source>
</evidence>
<gene>
    <name evidence="5" type="ORF">HMF3257_01590</name>
</gene>
<proteinExistence type="predicted"/>
<dbReference type="EMBL" id="QLII01000001">
    <property type="protein sequence ID" value="RAI73447.1"/>
    <property type="molecule type" value="Genomic_DNA"/>
</dbReference>
<evidence type="ECO:0000259" key="4">
    <source>
        <dbReference type="PROSITE" id="PS50995"/>
    </source>
</evidence>
<dbReference type="RefSeq" id="WP_111340327.1">
    <property type="nucleotide sequence ID" value="NZ_QLII01000001.1"/>
</dbReference>
<dbReference type="GO" id="GO:0003700">
    <property type="term" value="F:DNA-binding transcription factor activity"/>
    <property type="evidence" value="ECO:0007669"/>
    <property type="project" value="InterPro"/>
</dbReference>
<dbReference type="SMART" id="SM00347">
    <property type="entry name" value="HTH_MARR"/>
    <property type="match status" value="1"/>
</dbReference>
<dbReference type="Pfam" id="PF12802">
    <property type="entry name" value="MarR_2"/>
    <property type="match status" value="1"/>
</dbReference>
<dbReference type="Proteomes" id="UP000249016">
    <property type="component" value="Unassembled WGS sequence"/>
</dbReference>